<evidence type="ECO:0000256" key="6">
    <source>
        <dbReference type="ARBA" id="ARBA00022917"/>
    </source>
</evidence>
<dbReference type="PANTHER" id="PTHR11946:SF109">
    <property type="entry name" value="VALINE--TRNA LIGASE"/>
    <property type="match status" value="1"/>
</dbReference>
<sequence>MMNTSEEAETKAQTLEDLHLDRKKKKEDKAREKELKRLKALEKAKLKEQQESNSISRKSITKKNARRGDATGEENLEDYVDPETPFGEKKRLSPLMAKQYNPTLVEKSWYAWWEKSGFFMADAKSSKPPFVIVLPPPNVTGALHIGHALTAAIEDTIIRWKRMSGFNALWVPGVDHAGIATQVTLSLPLLENSGLAWSVCLVSQAPS</sequence>
<evidence type="ECO:0000259" key="10">
    <source>
        <dbReference type="Pfam" id="PF00133"/>
    </source>
</evidence>
<feature type="compositionally biased region" description="Acidic residues" evidence="9">
    <location>
        <begin position="71"/>
        <end position="81"/>
    </location>
</feature>
<reference evidence="11" key="1">
    <citation type="submission" date="2018-02" db="EMBL/GenBank/DDBJ databases">
        <title>Rhizophora mucronata_Transcriptome.</title>
        <authorList>
            <person name="Meera S.P."/>
            <person name="Sreeshan A."/>
            <person name="Augustine A."/>
        </authorList>
    </citation>
    <scope>NUCLEOTIDE SEQUENCE</scope>
    <source>
        <tissue evidence="11">Leaf</tissue>
    </source>
</reference>
<dbReference type="GO" id="GO:0009791">
    <property type="term" value="P:post-embryonic development"/>
    <property type="evidence" value="ECO:0007669"/>
    <property type="project" value="UniProtKB-ARBA"/>
</dbReference>
<keyword evidence="4" id="KW-0547">Nucleotide-binding</keyword>
<evidence type="ECO:0000256" key="4">
    <source>
        <dbReference type="ARBA" id="ARBA00022741"/>
    </source>
</evidence>
<dbReference type="InterPro" id="IPR002300">
    <property type="entry name" value="aa-tRNA-synth_Ia"/>
</dbReference>
<evidence type="ECO:0000256" key="7">
    <source>
        <dbReference type="ARBA" id="ARBA00023146"/>
    </source>
</evidence>
<dbReference type="GO" id="GO:0048608">
    <property type="term" value="P:reproductive structure development"/>
    <property type="evidence" value="ECO:0007669"/>
    <property type="project" value="UniProtKB-ARBA"/>
</dbReference>
<evidence type="ECO:0000256" key="1">
    <source>
        <dbReference type="ARBA" id="ARBA00005594"/>
    </source>
</evidence>
<comment type="similarity">
    <text evidence="1">Belongs to the class-I aminoacyl-tRNA synthetase family.</text>
</comment>
<dbReference type="PROSITE" id="PS00178">
    <property type="entry name" value="AA_TRNA_LIGASE_I"/>
    <property type="match status" value="1"/>
</dbReference>
<dbReference type="Gene3D" id="3.40.50.620">
    <property type="entry name" value="HUPs"/>
    <property type="match status" value="1"/>
</dbReference>
<protein>
    <recommendedName>
        <fullName evidence="2">valine--tRNA ligase</fullName>
        <ecNumber evidence="2">6.1.1.9</ecNumber>
    </recommendedName>
    <alternativeName>
        <fullName evidence="8">Valyl-tRNA synthetase</fullName>
    </alternativeName>
</protein>
<dbReference type="AlphaFoldDB" id="A0A2P2KHM3"/>
<evidence type="ECO:0000256" key="3">
    <source>
        <dbReference type="ARBA" id="ARBA00022598"/>
    </source>
</evidence>
<dbReference type="InterPro" id="IPR002303">
    <property type="entry name" value="Valyl-tRNA_ligase"/>
</dbReference>
<dbReference type="EC" id="6.1.1.9" evidence="2"/>
<evidence type="ECO:0000256" key="5">
    <source>
        <dbReference type="ARBA" id="ARBA00022840"/>
    </source>
</evidence>
<keyword evidence="6" id="KW-0648">Protein biosynthesis</keyword>
<dbReference type="GO" id="GO:0005829">
    <property type="term" value="C:cytosol"/>
    <property type="evidence" value="ECO:0007669"/>
    <property type="project" value="TreeGrafter"/>
</dbReference>
<feature type="compositionally biased region" description="Basic and acidic residues" evidence="9">
    <location>
        <begin position="27"/>
        <end position="50"/>
    </location>
</feature>
<evidence type="ECO:0000313" key="11">
    <source>
        <dbReference type="EMBL" id="MBX05222.1"/>
    </source>
</evidence>
<keyword evidence="5" id="KW-0067">ATP-binding</keyword>
<evidence type="ECO:0000256" key="8">
    <source>
        <dbReference type="ARBA" id="ARBA00029936"/>
    </source>
</evidence>
<keyword evidence="3" id="KW-0436">Ligase</keyword>
<feature type="domain" description="Aminoacyl-tRNA synthetase class Ia" evidence="10">
    <location>
        <begin position="109"/>
        <end position="186"/>
    </location>
</feature>
<dbReference type="InterPro" id="IPR001412">
    <property type="entry name" value="aa-tRNA-synth_I_CS"/>
</dbReference>
<dbReference type="InterPro" id="IPR014729">
    <property type="entry name" value="Rossmann-like_a/b/a_fold"/>
</dbReference>
<dbReference type="PANTHER" id="PTHR11946">
    <property type="entry name" value="VALYL-TRNA SYNTHETASES"/>
    <property type="match status" value="1"/>
</dbReference>
<dbReference type="SUPFAM" id="SSF52374">
    <property type="entry name" value="Nucleotidylyl transferase"/>
    <property type="match status" value="1"/>
</dbReference>
<dbReference type="Pfam" id="PF00133">
    <property type="entry name" value="tRNA-synt_1"/>
    <property type="match status" value="1"/>
</dbReference>
<dbReference type="GO" id="GO:0005524">
    <property type="term" value="F:ATP binding"/>
    <property type="evidence" value="ECO:0007669"/>
    <property type="project" value="UniProtKB-KW"/>
</dbReference>
<dbReference type="GO" id="GO:0006438">
    <property type="term" value="P:valyl-tRNA aminoacylation"/>
    <property type="evidence" value="ECO:0007669"/>
    <property type="project" value="InterPro"/>
</dbReference>
<accession>A0A2P2KHM3</accession>
<feature type="region of interest" description="Disordered" evidence="9">
    <location>
        <begin position="1"/>
        <end position="84"/>
    </location>
</feature>
<organism evidence="11">
    <name type="scientific">Rhizophora mucronata</name>
    <name type="common">Asiatic mangrove</name>
    <dbReference type="NCBI Taxonomy" id="61149"/>
    <lineage>
        <taxon>Eukaryota</taxon>
        <taxon>Viridiplantae</taxon>
        <taxon>Streptophyta</taxon>
        <taxon>Embryophyta</taxon>
        <taxon>Tracheophyta</taxon>
        <taxon>Spermatophyta</taxon>
        <taxon>Magnoliopsida</taxon>
        <taxon>eudicotyledons</taxon>
        <taxon>Gunneridae</taxon>
        <taxon>Pentapetalae</taxon>
        <taxon>rosids</taxon>
        <taxon>fabids</taxon>
        <taxon>Malpighiales</taxon>
        <taxon>Rhizophoraceae</taxon>
        <taxon>Rhizophora</taxon>
    </lineage>
</organism>
<keyword evidence="7" id="KW-0030">Aminoacyl-tRNA synthetase</keyword>
<feature type="compositionally biased region" description="Basic and acidic residues" evidence="9">
    <location>
        <begin position="8"/>
        <end position="20"/>
    </location>
</feature>
<dbReference type="GO" id="GO:0004832">
    <property type="term" value="F:valine-tRNA ligase activity"/>
    <property type="evidence" value="ECO:0007669"/>
    <property type="project" value="UniProtKB-EC"/>
</dbReference>
<evidence type="ECO:0000256" key="2">
    <source>
        <dbReference type="ARBA" id="ARBA00013169"/>
    </source>
</evidence>
<evidence type="ECO:0000256" key="9">
    <source>
        <dbReference type="SAM" id="MobiDB-lite"/>
    </source>
</evidence>
<name>A0A2P2KHM3_RHIMU</name>
<proteinExistence type="inferred from homology"/>
<dbReference type="EMBL" id="GGEC01024738">
    <property type="protein sequence ID" value="MBX05222.1"/>
    <property type="molecule type" value="Transcribed_RNA"/>
</dbReference>